<dbReference type="RefSeq" id="WP_130291831.1">
    <property type="nucleotide sequence ID" value="NZ_SHKL01000001.1"/>
</dbReference>
<evidence type="ECO:0000313" key="2">
    <source>
        <dbReference type="EMBL" id="RZT87722.1"/>
    </source>
</evidence>
<keyword evidence="1" id="KW-0472">Membrane</keyword>
<gene>
    <name evidence="2" type="ORF">EV383_4648</name>
</gene>
<organism evidence="2 3">
    <name type="scientific">Pseudonocardia sediminis</name>
    <dbReference type="NCBI Taxonomy" id="1397368"/>
    <lineage>
        <taxon>Bacteria</taxon>
        <taxon>Bacillati</taxon>
        <taxon>Actinomycetota</taxon>
        <taxon>Actinomycetes</taxon>
        <taxon>Pseudonocardiales</taxon>
        <taxon>Pseudonocardiaceae</taxon>
        <taxon>Pseudonocardia</taxon>
    </lineage>
</organism>
<evidence type="ECO:0008006" key="4">
    <source>
        <dbReference type="Google" id="ProtNLM"/>
    </source>
</evidence>
<protein>
    <recommendedName>
        <fullName evidence="4">TspO/MBR related protein</fullName>
    </recommendedName>
</protein>
<sequence>MTVLTPRPTSRDLVRSVVVAVLAVLQIVVSAFGGQDIGTVARQYDTPLLAAGWAFSIWGLIYLGFLAYAIFALLPSQRGREIHRRCGWWLAVSAVANPLWIVAFGNDNPLAAQILLIALTVVLGVVFGRLSREPAQNRLERIVFRLPVSIYTGWVSVAVVLGTLATGVWAGIPGDGVLAQVAAVVVLAALIVVVLSVVSSATGIAGFAGAVAWALAGIATNDRPVAVTLVAVIALLTVLVTAVRRITRSVQPGLVALG</sequence>
<feature type="transmembrane region" description="Helical" evidence="1">
    <location>
        <begin position="53"/>
        <end position="74"/>
    </location>
</feature>
<evidence type="ECO:0000313" key="3">
    <source>
        <dbReference type="Proteomes" id="UP000291591"/>
    </source>
</evidence>
<keyword evidence="1" id="KW-0812">Transmembrane</keyword>
<dbReference type="Proteomes" id="UP000291591">
    <property type="component" value="Unassembled WGS sequence"/>
</dbReference>
<feature type="transmembrane region" description="Helical" evidence="1">
    <location>
        <begin position="110"/>
        <end position="130"/>
    </location>
</feature>
<dbReference type="AlphaFoldDB" id="A0A4Q7UZX7"/>
<dbReference type="OrthoDB" id="5189031at2"/>
<feature type="transmembrane region" description="Helical" evidence="1">
    <location>
        <begin position="177"/>
        <end position="195"/>
    </location>
</feature>
<name>A0A4Q7UZX7_PSEST</name>
<dbReference type="PANTHER" id="PTHR33802:SF1">
    <property type="entry name" value="XK-RELATED PROTEIN"/>
    <property type="match status" value="1"/>
</dbReference>
<evidence type="ECO:0000256" key="1">
    <source>
        <dbReference type="SAM" id="Phobius"/>
    </source>
</evidence>
<feature type="transmembrane region" description="Helical" evidence="1">
    <location>
        <begin position="86"/>
        <end position="104"/>
    </location>
</feature>
<feature type="transmembrane region" description="Helical" evidence="1">
    <location>
        <begin position="202"/>
        <end position="219"/>
    </location>
</feature>
<feature type="transmembrane region" description="Helical" evidence="1">
    <location>
        <begin position="225"/>
        <end position="243"/>
    </location>
</feature>
<comment type="caution">
    <text evidence="2">The sequence shown here is derived from an EMBL/GenBank/DDBJ whole genome shotgun (WGS) entry which is preliminary data.</text>
</comment>
<accession>A0A4Q7UZX7</accession>
<dbReference type="PANTHER" id="PTHR33802">
    <property type="entry name" value="SI:CH211-161H7.5-RELATED"/>
    <property type="match status" value="1"/>
</dbReference>
<keyword evidence="3" id="KW-1185">Reference proteome</keyword>
<feature type="transmembrane region" description="Helical" evidence="1">
    <location>
        <begin position="142"/>
        <end position="165"/>
    </location>
</feature>
<reference evidence="2 3" key="1">
    <citation type="submission" date="2019-02" db="EMBL/GenBank/DDBJ databases">
        <title>Sequencing the genomes of 1000 actinobacteria strains.</title>
        <authorList>
            <person name="Klenk H.-P."/>
        </authorList>
    </citation>
    <scope>NUCLEOTIDE SEQUENCE [LARGE SCALE GENOMIC DNA]</scope>
    <source>
        <strain evidence="2 3">DSM 45779</strain>
    </source>
</reference>
<feature type="transmembrane region" description="Helical" evidence="1">
    <location>
        <begin position="12"/>
        <end position="33"/>
    </location>
</feature>
<proteinExistence type="predicted"/>
<dbReference type="EMBL" id="SHKL01000001">
    <property type="protein sequence ID" value="RZT87722.1"/>
    <property type="molecule type" value="Genomic_DNA"/>
</dbReference>
<keyword evidence="1" id="KW-1133">Transmembrane helix</keyword>